<dbReference type="GO" id="GO:0004519">
    <property type="term" value="F:endonuclease activity"/>
    <property type="evidence" value="ECO:0007669"/>
    <property type="project" value="UniProtKB-KW"/>
</dbReference>
<dbReference type="Gene3D" id="3.90.1570.10">
    <property type="entry name" value="tt1808, chain A"/>
    <property type="match status" value="1"/>
</dbReference>
<reference evidence="3" key="1">
    <citation type="submission" date="2016-11" db="EMBL/GenBank/DDBJ databases">
        <authorList>
            <person name="Varghese N."/>
            <person name="Submissions S."/>
        </authorList>
    </citation>
    <scope>NUCLEOTIDE SEQUENCE [LARGE SCALE GENOMIC DNA]</scope>
    <source>
        <strain evidence="3">DSM 9756</strain>
    </source>
</reference>
<dbReference type="InterPro" id="IPR012296">
    <property type="entry name" value="Nuclease_put_TT1808"/>
</dbReference>
<evidence type="ECO:0000313" key="2">
    <source>
        <dbReference type="EMBL" id="SHG01841.1"/>
    </source>
</evidence>
<dbReference type="InterPro" id="IPR008538">
    <property type="entry name" value="Uma2"/>
</dbReference>
<dbReference type="SUPFAM" id="SSF52980">
    <property type="entry name" value="Restriction endonuclease-like"/>
    <property type="match status" value="1"/>
</dbReference>
<organism evidence="2 3">
    <name type="scientific">Desulfacinum infernum DSM 9756</name>
    <dbReference type="NCBI Taxonomy" id="1121391"/>
    <lineage>
        <taxon>Bacteria</taxon>
        <taxon>Pseudomonadati</taxon>
        <taxon>Thermodesulfobacteriota</taxon>
        <taxon>Syntrophobacteria</taxon>
        <taxon>Syntrophobacterales</taxon>
        <taxon>Syntrophobacteraceae</taxon>
        <taxon>Desulfacinum</taxon>
    </lineage>
</organism>
<dbReference type="PANTHER" id="PTHR36558">
    <property type="entry name" value="GLR1098 PROTEIN"/>
    <property type="match status" value="1"/>
</dbReference>
<keyword evidence="2" id="KW-0255">Endonuclease</keyword>
<dbReference type="RefSeq" id="WP_073041091.1">
    <property type="nucleotide sequence ID" value="NZ_FQVB01000036.1"/>
</dbReference>
<accession>A0A1M5GEC2</accession>
<sequence length="196" mass="22664">MPVGTPERTKVTYQDYLSWPDDERWEILDGVPFAMTPSPSPHHQRICRNVAGELYLQREGLGECEIFLAPTDVVLDPHNVVQPDILVLCGRDQITAKNIQGVPDLVVEVVSPSTEIKDRREKKRLYERHGVKEYIIVFPEREYVERYHLSQGSYGGPDLFNWNESLDLLTFPIRLDLWKIFEKTPPEKSNTSENDV</sequence>
<keyword evidence="2" id="KW-0540">Nuclease</keyword>
<dbReference type="PANTHER" id="PTHR36558:SF1">
    <property type="entry name" value="RESTRICTION ENDONUCLEASE DOMAIN-CONTAINING PROTEIN-RELATED"/>
    <property type="match status" value="1"/>
</dbReference>
<gene>
    <name evidence="2" type="ORF">SAMN02745206_03116</name>
</gene>
<proteinExistence type="predicted"/>
<dbReference type="STRING" id="1121391.SAMN02745206_03116"/>
<dbReference type="OrthoDB" id="9804532at2"/>
<feature type="domain" description="Putative restriction endonuclease" evidence="1">
    <location>
        <begin position="14"/>
        <end position="172"/>
    </location>
</feature>
<protein>
    <submittedName>
        <fullName evidence="2">Endonuclease, Uma2 family (Restriction endonuclease fold)</fullName>
    </submittedName>
</protein>
<dbReference type="Pfam" id="PF05685">
    <property type="entry name" value="Uma2"/>
    <property type="match status" value="1"/>
</dbReference>
<dbReference type="InterPro" id="IPR011335">
    <property type="entry name" value="Restrct_endonuc-II-like"/>
</dbReference>
<dbReference type="EMBL" id="FQVB01000036">
    <property type="protein sequence ID" value="SHG01841.1"/>
    <property type="molecule type" value="Genomic_DNA"/>
</dbReference>
<keyword evidence="2" id="KW-0378">Hydrolase</keyword>
<evidence type="ECO:0000259" key="1">
    <source>
        <dbReference type="Pfam" id="PF05685"/>
    </source>
</evidence>
<name>A0A1M5GEC2_9BACT</name>
<keyword evidence="3" id="KW-1185">Reference proteome</keyword>
<dbReference type="Proteomes" id="UP000184076">
    <property type="component" value="Unassembled WGS sequence"/>
</dbReference>
<dbReference type="AlphaFoldDB" id="A0A1M5GEC2"/>
<evidence type="ECO:0000313" key="3">
    <source>
        <dbReference type="Proteomes" id="UP000184076"/>
    </source>
</evidence>
<dbReference type="CDD" id="cd06260">
    <property type="entry name" value="DUF820-like"/>
    <property type="match status" value="1"/>
</dbReference>